<evidence type="ECO:0000313" key="6">
    <source>
        <dbReference type="EMBL" id="RDW70628.1"/>
    </source>
</evidence>
<name>A0A3D8R9P7_9EURO</name>
<evidence type="ECO:0000256" key="1">
    <source>
        <dbReference type="ARBA" id="ARBA00004141"/>
    </source>
</evidence>
<accession>A0A3D8R9P7</accession>
<keyword evidence="7" id="KW-1185">Reference proteome</keyword>
<dbReference type="Gene3D" id="1.20.1250.20">
    <property type="entry name" value="MFS general substrate transporter like domains"/>
    <property type="match status" value="1"/>
</dbReference>
<evidence type="ECO:0000256" key="5">
    <source>
        <dbReference type="SAM" id="Phobius"/>
    </source>
</evidence>
<gene>
    <name evidence="6" type="ORF">DSM5745_08139</name>
</gene>
<dbReference type="Proteomes" id="UP000256690">
    <property type="component" value="Unassembled WGS sequence"/>
</dbReference>
<sequence>MTCLIALAYTLGPFTVSLITNSEGSVGTRWAYRSIFVAQYGFAAIATAFVFFMPESPWWLASKGRDEKALRSLKRLESSSSPEETMKHLANIKVTLEEIRRETAGVTYLECFRKSNLRRTIVSIAPLII</sequence>
<keyword evidence="3 5" id="KW-1133">Transmembrane helix</keyword>
<organism evidence="6 7">
    <name type="scientific">Aspergillus mulundensis</name>
    <dbReference type="NCBI Taxonomy" id="1810919"/>
    <lineage>
        <taxon>Eukaryota</taxon>
        <taxon>Fungi</taxon>
        <taxon>Dikarya</taxon>
        <taxon>Ascomycota</taxon>
        <taxon>Pezizomycotina</taxon>
        <taxon>Eurotiomycetes</taxon>
        <taxon>Eurotiomycetidae</taxon>
        <taxon>Eurotiales</taxon>
        <taxon>Aspergillaceae</taxon>
        <taxon>Aspergillus</taxon>
        <taxon>Aspergillus subgen. Nidulantes</taxon>
    </lineage>
</organism>
<evidence type="ECO:0000256" key="4">
    <source>
        <dbReference type="ARBA" id="ARBA00023136"/>
    </source>
</evidence>
<evidence type="ECO:0008006" key="8">
    <source>
        <dbReference type="Google" id="ProtNLM"/>
    </source>
</evidence>
<feature type="transmembrane region" description="Helical" evidence="5">
    <location>
        <begin position="34"/>
        <end position="53"/>
    </location>
</feature>
<dbReference type="SUPFAM" id="SSF103473">
    <property type="entry name" value="MFS general substrate transporter"/>
    <property type="match status" value="1"/>
</dbReference>
<dbReference type="InterPro" id="IPR005828">
    <property type="entry name" value="MFS_sugar_transport-like"/>
</dbReference>
<reference evidence="6 7" key="1">
    <citation type="journal article" date="2018" name="IMA Fungus">
        <title>IMA Genome-F 9: Draft genome sequence of Annulohypoxylon stygium, Aspergillus mulundensis, Berkeleyomyces basicola (syn. Thielaviopsis basicola), Ceratocystis smalleyi, two Cercospora beticola strains, Coleophoma cylindrospora, Fusarium fracticaudum, Phialophora cf. hyalina, and Morchella septimelata.</title>
        <authorList>
            <person name="Wingfield B.D."/>
            <person name="Bills G.F."/>
            <person name="Dong Y."/>
            <person name="Huang W."/>
            <person name="Nel W.J."/>
            <person name="Swalarsk-Parry B.S."/>
            <person name="Vaghefi N."/>
            <person name="Wilken P.M."/>
            <person name="An Z."/>
            <person name="de Beer Z.W."/>
            <person name="De Vos L."/>
            <person name="Chen L."/>
            <person name="Duong T.A."/>
            <person name="Gao Y."/>
            <person name="Hammerbacher A."/>
            <person name="Kikkert J.R."/>
            <person name="Li Y."/>
            <person name="Li H."/>
            <person name="Li K."/>
            <person name="Li Q."/>
            <person name="Liu X."/>
            <person name="Ma X."/>
            <person name="Naidoo K."/>
            <person name="Pethybridge S.J."/>
            <person name="Sun J."/>
            <person name="Steenkamp E.T."/>
            <person name="van der Nest M.A."/>
            <person name="van Wyk S."/>
            <person name="Wingfield M.J."/>
            <person name="Xiong C."/>
            <person name="Yue Q."/>
            <person name="Zhang X."/>
        </authorList>
    </citation>
    <scope>NUCLEOTIDE SEQUENCE [LARGE SCALE GENOMIC DNA]</scope>
    <source>
        <strain evidence="6 7">DSM 5745</strain>
    </source>
</reference>
<comment type="caution">
    <text evidence="6">The sequence shown here is derived from an EMBL/GenBank/DDBJ whole genome shotgun (WGS) entry which is preliminary data.</text>
</comment>
<dbReference type="OrthoDB" id="6612291at2759"/>
<evidence type="ECO:0000256" key="3">
    <source>
        <dbReference type="ARBA" id="ARBA00022989"/>
    </source>
</evidence>
<evidence type="ECO:0000313" key="7">
    <source>
        <dbReference type="Proteomes" id="UP000256690"/>
    </source>
</evidence>
<dbReference type="Pfam" id="PF00083">
    <property type="entry name" value="Sugar_tr"/>
    <property type="match status" value="1"/>
</dbReference>
<protein>
    <recommendedName>
        <fullName evidence="8">Major facilitator superfamily (MFS) profile domain-containing protein</fullName>
    </recommendedName>
</protein>
<comment type="subcellular location">
    <subcellularLocation>
        <location evidence="1">Membrane</location>
        <topology evidence="1">Multi-pass membrane protein</topology>
    </subcellularLocation>
</comment>
<evidence type="ECO:0000256" key="2">
    <source>
        <dbReference type="ARBA" id="ARBA00022692"/>
    </source>
</evidence>
<proteinExistence type="predicted"/>
<dbReference type="EMBL" id="PVWQ01000010">
    <property type="protein sequence ID" value="RDW70628.1"/>
    <property type="molecule type" value="Genomic_DNA"/>
</dbReference>
<keyword evidence="2 5" id="KW-0812">Transmembrane</keyword>
<dbReference type="RefSeq" id="XP_026601159.1">
    <property type="nucleotide sequence ID" value="XM_026750155.1"/>
</dbReference>
<dbReference type="PANTHER" id="PTHR48022">
    <property type="entry name" value="PLASTIDIC GLUCOSE TRANSPORTER 4"/>
    <property type="match status" value="1"/>
</dbReference>
<dbReference type="GO" id="GO:0016020">
    <property type="term" value="C:membrane"/>
    <property type="evidence" value="ECO:0007669"/>
    <property type="project" value="UniProtKB-SubCell"/>
</dbReference>
<dbReference type="GO" id="GO:0005351">
    <property type="term" value="F:carbohydrate:proton symporter activity"/>
    <property type="evidence" value="ECO:0007669"/>
    <property type="project" value="TreeGrafter"/>
</dbReference>
<dbReference type="STRING" id="1810919.A0A3D8R9P7"/>
<dbReference type="InterPro" id="IPR036259">
    <property type="entry name" value="MFS_trans_sf"/>
</dbReference>
<dbReference type="InterPro" id="IPR050360">
    <property type="entry name" value="MFS_Sugar_Transporters"/>
</dbReference>
<dbReference type="GeneID" id="38118509"/>
<keyword evidence="4 5" id="KW-0472">Membrane</keyword>
<dbReference type="PANTHER" id="PTHR48022:SF22">
    <property type="entry name" value="MAJOR FACILITATOR SUPERFAMILY (MFS) PROFILE DOMAIN-CONTAINING PROTEIN"/>
    <property type="match status" value="1"/>
</dbReference>
<dbReference type="AlphaFoldDB" id="A0A3D8R9P7"/>